<organism evidence="2 3">
    <name type="scientific">Streptomyces albospinus</name>
    <dbReference type="NCBI Taxonomy" id="285515"/>
    <lineage>
        <taxon>Bacteria</taxon>
        <taxon>Bacillati</taxon>
        <taxon>Actinomycetota</taxon>
        <taxon>Actinomycetes</taxon>
        <taxon>Kitasatosporales</taxon>
        <taxon>Streptomycetaceae</taxon>
        <taxon>Streptomyces</taxon>
    </lineage>
</organism>
<evidence type="ECO:0000256" key="1">
    <source>
        <dbReference type="SAM" id="MobiDB-lite"/>
    </source>
</evidence>
<accession>A0ABQ2VFL7</accession>
<feature type="region of interest" description="Disordered" evidence="1">
    <location>
        <begin position="1"/>
        <end position="24"/>
    </location>
</feature>
<keyword evidence="3" id="KW-1185">Reference proteome</keyword>
<protein>
    <submittedName>
        <fullName evidence="2">Uncharacterized protein</fullName>
    </submittedName>
</protein>
<proteinExistence type="predicted"/>
<dbReference type="EMBL" id="BMRP01000019">
    <property type="protein sequence ID" value="GGU79201.1"/>
    <property type="molecule type" value="Genomic_DNA"/>
</dbReference>
<name>A0ABQ2VFL7_9ACTN</name>
<evidence type="ECO:0000313" key="3">
    <source>
        <dbReference type="Proteomes" id="UP000654471"/>
    </source>
</evidence>
<sequence>MAALPARTRPDLRTDRHRHPMSGPIMARGAFARGALARFYTPASSHRVLGASRRTTGAISSANR</sequence>
<dbReference type="Proteomes" id="UP000654471">
    <property type="component" value="Unassembled WGS sequence"/>
</dbReference>
<gene>
    <name evidence="2" type="ORF">GCM10010211_51480</name>
</gene>
<evidence type="ECO:0000313" key="2">
    <source>
        <dbReference type="EMBL" id="GGU79201.1"/>
    </source>
</evidence>
<comment type="caution">
    <text evidence="2">The sequence shown here is derived from an EMBL/GenBank/DDBJ whole genome shotgun (WGS) entry which is preliminary data.</text>
</comment>
<reference evidence="3" key="1">
    <citation type="journal article" date="2019" name="Int. J. Syst. Evol. Microbiol.">
        <title>The Global Catalogue of Microorganisms (GCM) 10K type strain sequencing project: providing services to taxonomists for standard genome sequencing and annotation.</title>
        <authorList>
            <consortium name="The Broad Institute Genomics Platform"/>
            <consortium name="The Broad Institute Genome Sequencing Center for Infectious Disease"/>
            <person name="Wu L."/>
            <person name="Ma J."/>
        </authorList>
    </citation>
    <scope>NUCLEOTIDE SEQUENCE [LARGE SCALE GENOMIC DNA]</scope>
    <source>
        <strain evidence="3">JCM 3399</strain>
    </source>
</reference>